<evidence type="ECO:0000259" key="2">
    <source>
        <dbReference type="Pfam" id="PF14667"/>
    </source>
</evidence>
<organism evidence="3 4">
    <name type="scientific">Bordetella ansorpii</name>
    <dbReference type="NCBI Taxonomy" id="288768"/>
    <lineage>
        <taxon>Bacteria</taxon>
        <taxon>Pseudomonadati</taxon>
        <taxon>Pseudomonadota</taxon>
        <taxon>Betaproteobacteria</taxon>
        <taxon>Burkholderiales</taxon>
        <taxon>Alcaligenaceae</taxon>
        <taxon>Bordetella</taxon>
    </lineage>
</organism>
<dbReference type="NCBIfam" id="NF047837">
    <property type="entry name" value="UDPAcbARedWbcJ"/>
    <property type="match status" value="1"/>
</dbReference>
<dbReference type="InterPro" id="IPR050177">
    <property type="entry name" value="Lipid_A_modif_metabolic_enz"/>
</dbReference>
<dbReference type="Pfam" id="PF14667">
    <property type="entry name" value="Polysacc_synt_C"/>
    <property type="match status" value="1"/>
</dbReference>
<proteinExistence type="predicted"/>
<dbReference type="PANTHER" id="PTHR43245">
    <property type="entry name" value="BIFUNCTIONAL POLYMYXIN RESISTANCE PROTEIN ARNA"/>
    <property type="match status" value="1"/>
</dbReference>
<accession>A0A157SU58</accession>
<evidence type="ECO:0000259" key="1">
    <source>
        <dbReference type="Pfam" id="PF01370"/>
    </source>
</evidence>
<dbReference type="InterPro" id="IPR029303">
    <property type="entry name" value="CapF_C"/>
</dbReference>
<dbReference type="InterPro" id="IPR014710">
    <property type="entry name" value="RmlC-like_jellyroll"/>
</dbReference>
<dbReference type="Pfam" id="PF01370">
    <property type="entry name" value="Epimerase"/>
    <property type="match status" value="1"/>
</dbReference>
<dbReference type="SUPFAM" id="SSF51182">
    <property type="entry name" value="RmlC-like cupins"/>
    <property type="match status" value="1"/>
</dbReference>
<gene>
    <name evidence="3" type="ORF">SAMEA3906486_04904</name>
</gene>
<keyword evidence="4" id="KW-1185">Reference proteome</keyword>
<name>A0A157SU58_9BORD</name>
<dbReference type="Gene3D" id="3.40.50.720">
    <property type="entry name" value="NAD(P)-binding Rossmann-like Domain"/>
    <property type="match status" value="1"/>
</dbReference>
<reference evidence="3 4" key="1">
    <citation type="submission" date="2016-04" db="EMBL/GenBank/DDBJ databases">
        <authorList>
            <consortium name="Pathogen Informatics"/>
        </authorList>
    </citation>
    <scope>NUCLEOTIDE SEQUENCE [LARGE SCALE GENOMIC DNA]</scope>
    <source>
        <strain evidence="3 4">H050680373</strain>
    </source>
</reference>
<protein>
    <submittedName>
        <fullName evidence="3">dTDP-glucose 4,6-dehydratase</fullName>
    </submittedName>
</protein>
<dbReference type="Proteomes" id="UP000076848">
    <property type="component" value="Unassembled WGS sequence"/>
</dbReference>
<dbReference type="RefSeq" id="WP_066132947.1">
    <property type="nucleotide sequence ID" value="NZ_FKIF01000009.1"/>
</dbReference>
<feature type="domain" description="Capsular polysaccharide assembling protein CapF C-terminal" evidence="2">
    <location>
        <begin position="254"/>
        <end position="364"/>
    </location>
</feature>
<dbReference type="STRING" id="288768.SAMEA3906486_04904"/>
<dbReference type="InterPro" id="IPR001509">
    <property type="entry name" value="Epimerase_deHydtase"/>
</dbReference>
<dbReference type="InterPro" id="IPR036291">
    <property type="entry name" value="NAD(P)-bd_dom_sf"/>
</dbReference>
<feature type="domain" description="NAD-dependent epimerase/dehydratase" evidence="1">
    <location>
        <begin position="3"/>
        <end position="186"/>
    </location>
</feature>
<dbReference type="AlphaFoldDB" id="A0A157SU58"/>
<sequence length="368" mass="41192">MRILVTGATGFIGKNLMLRLSEMPQIQAIPWTRSDDRARLPAVLSEVDAVVHLAGVNRPQSDDEFATGNTELTRWLATCLMSCGRKPPVIMASSLHAERDSPYGASKRRAEDALRGYARHSGAPVYLYRLPNVFGKWARPHYNSVVATFAHEIVHGRPIVIYDRNVSLRLVYVDDVIDAFLDVLQRCPPPPEFCDVPVEYHATVGQIADTLHGFERDREALCVDAVGTGLVRALYATYVSYLPPSRFCYAIARHADARGEFVEMLKTGESGQFSYFTAAPGVTRGSHYHHSKTEKFLVVRGQARFGFRHMVSGERHEIYTKGGEPSIVETVPGWTHDITNIGSEEMVVMLWANEVFDRQRPDTIFSPV</sequence>
<dbReference type="CDD" id="cd07007">
    <property type="entry name" value="cupin_CapF-like_C"/>
    <property type="match status" value="1"/>
</dbReference>
<dbReference type="InterPro" id="IPR011051">
    <property type="entry name" value="RmlC_Cupin_sf"/>
</dbReference>
<dbReference type="Gene3D" id="2.60.120.10">
    <property type="entry name" value="Jelly Rolls"/>
    <property type="match status" value="1"/>
</dbReference>
<dbReference type="EMBL" id="FKIF01000009">
    <property type="protein sequence ID" value="SAI73885.1"/>
    <property type="molecule type" value="Genomic_DNA"/>
</dbReference>
<evidence type="ECO:0000313" key="3">
    <source>
        <dbReference type="EMBL" id="SAI73885.1"/>
    </source>
</evidence>
<dbReference type="OrthoDB" id="9801056at2"/>
<dbReference type="SUPFAM" id="SSF51735">
    <property type="entry name" value="NAD(P)-binding Rossmann-fold domains"/>
    <property type="match status" value="1"/>
</dbReference>
<evidence type="ECO:0000313" key="4">
    <source>
        <dbReference type="Proteomes" id="UP000076848"/>
    </source>
</evidence>
<dbReference type="PANTHER" id="PTHR43245:SF55">
    <property type="entry name" value="NAD(P)-BINDING DOMAIN-CONTAINING PROTEIN"/>
    <property type="match status" value="1"/>
</dbReference>